<dbReference type="InParanoid" id="W4KC57"/>
<keyword evidence="3" id="KW-1185">Reference proteome</keyword>
<organism evidence="2 3">
    <name type="scientific">Heterobasidion irregulare (strain TC 32-1)</name>
    <dbReference type="NCBI Taxonomy" id="747525"/>
    <lineage>
        <taxon>Eukaryota</taxon>
        <taxon>Fungi</taxon>
        <taxon>Dikarya</taxon>
        <taxon>Basidiomycota</taxon>
        <taxon>Agaricomycotina</taxon>
        <taxon>Agaricomycetes</taxon>
        <taxon>Russulales</taxon>
        <taxon>Bondarzewiaceae</taxon>
        <taxon>Heterobasidion</taxon>
        <taxon>Heterobasidion annosum species complex</taxon>
    </lineage>
</organism>
<evidence type="ECO:0000313" key="3">
    <source>
        <dbReference type="Proteomes" id="UP000030671"/>
    </source>
</evidence>
<evidence type="ECO:0000313" key="2">
    <source>
        <dbReference type="EMBL" id="ETW82925.1"/>
    </source>
</evidence>
<dbReference type="AlphaFoldDB" id="W4KC57"/>
<feature type="compositionally biased region" description="Low complexity" evidence="1">
    <location>
        <begin position="78"/>
        <end position="89"/>
    </location>
</feature>
<dbReference type="GeneID" id="20672739"/>
<sequence>MDKNTDITRADNSGLDHADLSHLTHLPLLIQKSAPVVLARNALQLPLDDSDDPASVAYGADTDTDTDTASPRGSAAIANTRAPSTTRRARASLAPRAHAWAAIPSLAPKRARESRQACATRT</sequence>
<evidence type="ECO:0000256" key="1">
    <source>
        <dbReference type="SAM" id="MobiDB-lite"/>
    </source>
</evidence>
<dbReference type="HOGENOM" id="CLU_2027032_0_0_1"/>
<dbReference type="KEGG" id="hir:HETIRDRAFT_408942"/>
<gene>
    <name evidence="2" type="ORF">HETIRDRAFT_408942</name>
</gene>
<feature type="region of interest" description="Disordered" evidence="1">
    <location>
        <begin position="46"/>
        <end position="89"/>
    </location>
</feature>
<name>W4KC57_HETIT</name>
<dbReference type="RefSeq" id="XP_009545230.1">
    <property type="nucleotide sequence ID" value="XM_009546935.1"/>
</dbReference>
<reference evidence="2 3" key="1">
    <citation type="journal article" date="2012" name="New Phytol.">
        <title>Insight into trade-off between wood decay and parasitism from the genome of a fungal forest pathogen.</title>
        <authorList>
            <person name="Olson A."/>
            <person name="Aerts A."/>
            <person name="Asiegbu F."/>
            <person name="Belbahri L."/>
            <person name="Bouzid O."/>
            <person name="Broberg A."/>
            <person name="Canback B."/>
            <person name="Coutinho P.M."/>
            <person name="Cullen D."/>
            <person name="Dalman K."/>
            <person name="Deflorio G."/>
            <person name="van Diepen L.T."/>
            <person name="Dunand C."/>
            <person name="Duplessis S."/>
            <person name="Durling M."/>
            <person name="Gonthier P."/>
            <person name="Grimwood J."/>
            <person name="Fossdal C.G."/>
            <person name="Hansson D."/>
            <person name="Henrissat B."/>
            <person name="Hietala A."/>
            <person name="Himmelstrand K."/>
            <person name="Hoffmeister D."/>
            <person name="Hogberg N."/>
            <person name="James T.Y."/>
            <person name="Karlsson M."/>
            <person name="Kohler A."/>
            <person name="Kues U."/>
            <person name="Lee Y.H."/>
            <person name="Lin Y.C."/>
            <person name="Lind M."/>
            <person name="Lindquist E."/>
            <person name="Lombard V."/>
            <person name="Lucas S."/>
            <person name="Lunden K."/>
            <person name="Morin E."/>
            <person name="Murat C."/>
            <person name="Park J."/>
            <person name="Raffaello T."/>
            <person name="Rouze P."/>
            <person name="Salamov A."/>
            <person name="Schmutz J."/>
            <person name="Solheim H."/>
            <person name="Stahlberg J."/>
            <person name="Velez H."/>
            <person name="de Vries R.P."/>
            <person name="Wiebenga A."/>
            <person name="Woodward S."/>
            <person name="Yakovlev I."/>
            <person name="Garbelotto M."/>
            <person name="Martin F."/>
            <person name="Grigoriev I.V."/>
            <person name="Stenlid J."/>
        </authorList>
    </citation>
    <scope>NUCLEOTIDE SEQUENCE [LARGE SCALE GENOMIC DNA]</scope>
    <source>
        <strain evidence="2 3">TC 32-1</strain>
    </source>
</reference>
<dbReference type="Proteomes" id="UP000030671">
    <property type="component" value="Unassembled WGS sequence"/>
</dbReference>
<accession>W4KC57</accession>
<proteinExistence type="predicted"/>
<protein>
    <submittedName>
        <fullName evidence="2">Uncharacterized protein</fullName>
    </submittedName>
</protein>
<dbReference type="EMBL" id="KI925457">
    <property type="protein sequence ID" value="ETW82925.1"/>
    <property type="molecule type" value="Genomic_DNA"/>
</dbReference>